<sequence>MFASEGDSVNVGRQGSAAWADRWDDPPRRPTGDDAAVGVARRLQARLDRHLWLLERLRVEQPYPEPPGFPELLESGRRMRRDTESILVLAGQEPGAHGTVSRRLSDLLADAAAAAEEPARVEVRPAPSATVAAGAAAEFLHVLAELVDDATAVYPGARLDVASRVEARGIVVDVAVEGGTRRDASGFDDANGSDGRRVAVVAEQIADRSRYGITLSRPLAGAPHAGSGPVASVHCPPSAVTLDEPRPAAEDPLLPTRNGTGSFPLVNDPLRRNDDPLRPEGDPLLPTRSGKGLFPLLNDPLRDDDPLRERDPLRDSNPLRDRDPFSSDNNGSVRGEDDVFSTGNGSLRRDDDPFSLESKPLRRDDDPFSLGTGLPRRENDPFAPGGAVRDDDPFSLGTALPRREHDPFSSGNGFQYDAFYGGSAVEPPGNGSAPSTNGSGTNGAGQVENSLFGDPPAPAYSPSASSQVDELFGPLLDLPLEPIDDRYATPIFEAIASAWFRDPDADGGAGGTADGAAPIDWESPNDTEWREAAARAAQPEPAATTTSSGLPRRRPGGQLVPPPRAQEPNPVGERVPDRVRDRLSTYQRGLNQGRHRAPGEELDAW</sequence>
<comment type="caution">
    <text evidence="8">The sequence shown here is derived from an EMBL/GenBank/DDBJ whole genome shotgun (WGS) entry which is preliminary data.</text>
</comment>
<keyword evidence="3" id="KW-0597">Phosphoprotein</keyword>
<feature type="compositionally biased region" description="Basic and acidic residues" evidence="7">
    <location>
        <begin position="21"/>
        <end position="32"/>
    </location>
</feature>
<keyword evidence="4" id="KW-0808">Transferase</keyword>
<feature type="compositionally biased region" description="Basic and acidic residues" evidence="7">
    <location>
        <begin position="269"/>
        <end position="281"/>
    </location>
</feature>
<feature type="region of interest" description="Disordered" evidence="7">
    <location>
        <begin position="501"/>
        <end position="605"/>
    </location>
</feature>
<accession>A0ABX1RCE3</accession>
<feature type="region of interest" description="Disordered" evidence="7">
    <location>
        <begin position="221"/>
        <end position="467"/>
    </location>
</feature>
<evidence type="ECO:0000256" key="3">
    <source>
        <dbReference type="ARBA" id="ARBA00022553"/>
    </source>
</evidence>
<dbReference type="PANTHER" id="PTHR44936:SF9">
    <property type="entry name" value="SENSOR PROTEIN CREC"/>
    <property type="match status" value="1"/>
</dbReference>
<gene>
    <name evidence="8" type="ORF">HF577_13250</name>
</gene>
<feature type="region of interest" description="Disordered" evidence="7">
    <location>
        <begin position="1"/>
        <end position="35"/>
    </location>
</feature>
<dbReference type="PANTHER" id="PTHR44936">
    <property type="entry name" value="SENSOR PROTEIN CREC"/>
    <property type="match status" value="1"/>
</dbReference>
<keyword evidence="6" id="KW-0902">Two-component regulatory system</keyword>
<evidence type="ECO:0000256" key="2">
    <source>
        <dbReference type="ARBA" id="ARBA00012438"/>
    </source>
</evidence>
<evidence type="ECO:0000256" key="1">
    <source>
        <dbReference type="ARBA" id="ARBA00000085"/>
    </source>
</evidence>
<proteinExistence type="predicted"/>
<evidence type="ECO:0000313" key="9">
    <source>
        <dbReference type="Proteomes" id="UP001296706"/>
    </source>
</evidence>
<dbReference type="EC" id="2.7.13.3" evidence="2"/>
<feature type="compositionally biased region" description="Basic and acidic residues" evidence="7">
    <location>
        <begin position="300"/>
        <end position="325"/>
    </location>
</feature>
<dbReference type="Proteomes" id="UP001296706">
    <property type="component" value="Unassembled WGS sequence"/>
</dbReference>
<keyword evidence="5" id="KW-0418">Kinase</keyword>
<evidence type="ECO:0000256" key="4">
    <source>
        <dbReference type="ARBA" id="ARBA00022679"/>
    </source>
</evidence>
<protein>
    <recommendedName>
        <fullName evidence="2">histidine kinase</fullName>
        <ecNumber evidence="2">2.7.13.3</ecNumber>
    </recommendedName>
</protein>
<dbReference type="InterPro" id="IPR050980">
    <property type="entry name" value="2C_sensor_his_kinase"/>
</dbReference>
<dbReference type="RefSeq" id="WP_169396122.1">
    <property type="nucleotide sequence ID" value="NZ_BAAAJH010000009.1"/>
</dbReference>
<keyword evidence="9" id="KW-1185">Reference proteome</keyword>
<feature type="compositionally biased region" description="Low complexity" evidence="7">
    <location>
        <begin position="534"/>
        <end position="543"/>
    </location>
</feature>
<organism evidence="8 9">
    <name type="scientific">Pseudonocardia xinjiangensis</name>
    <dbReference type="NCBI Taxonomy" id="75289"/>
    <lineage>
        <taxon>Bacteria</taxon>
        <taxon>Bacillati</taxon>
        <taxon>Actinomycetota</taxon>
        <taxon>Actinomycetes</taxon>
        <taxon>Pseudonocardiales</taxon>
        <taxon>Pseudonocardiaceae</taxon>
        <taxon>Pseudonocardia</taxon>
    </lineage>
</organism>
<evidence type="ECO:0000256" key="5">
    <source>
        <dbReference type="ARBA" id="ARBA00022777"/>
    </source>
</evidence>
<name>A0ABX1RCE3_9PSEU</name>
<comment type="catalytic activity">
    <reaction evidence="1">
        <text>ATP + protein L-histidine = ADP + protein N-phospho-L-histidine.</text>
        <dbReference type="EC" id="2.7.13.3"/>
    </reaction>
</comment>
<evidence type="ECO:0000313" key="8">
    <source>
        <dbReference type="EMBL" id="NMH78046.1"/>
    </source>
</evidence>
<reference evidence="8 9" key="1">
    <citation type="submission" date="2020-04" db="EMBL/GenBank/DDBJ databases">
        <authorList>
            <person name="Klaysubun C."/>
            <person name="Duangmal K."/>
            <person name="Lipun K."/>
        </authorList>
    </citation>
    <scope>NUCLEOTIDE SEQUENCE [LARGE SCALE GENOMIC DNA]</scope>
    <source>
        <strain evidence="8 9">JCM 11839</strain>
    </source>
</reference>
<evidence type="ECO:0000256" key="7">
    <source>
        <dbReference type="SAM" id="MobiDB-lite"/>
    </source>
</evidence>
<evidence type="ECO:0000256" key="6">
    <source>
        <dbReference type="ARBA" id="ARBA00023012"/>
    </source>
</evidence>
<feature type="compositionally biased region" description="Basic and acidic residues" evidence="7">
    <location>
        <begin position="574"/>
        <end position="583"/>
    </location>
</feature>
<dbReference type="EMBL" id="JAAXKY010000035">
    <property type="protein sequence ID" value="NMH78046.1"/>
    <property type="molecule type" value="Genomic_DNA"/>
</dbReference>